<keyword evidence="1" id="KW-0812">Transmembrane</keyword>
<keyword evidence="1" id="KW-1133">Transmembrane helix</keyword>
<gene>
    <name evidence="2" type="ORF">NBR_LOCUS13605</name>
</gene>
<protein>
    <submittedName>
        <fullName evidence="4">Transmembrane protein</fullName>
    </submittedName>
</protein>
<dbReference type="PANTHER" id="PTHR32100">
    <property type="entry name" value="OMEGA-6 FATTY ACID DESATURASE, CHLOROPLASTIC"/>
    <property type="match status" value="1"/>
</dbReference>
<sequence length="257" mass="30686">MAARTTDEQNNNPVPKLPTVDEVRKAIPPHCFEKNLVTSIRYLIQDYVLLAALYMVVPYAEQYLGVVGYLTWNPVYTIIGKPDGSHFWPWSRLFTTTEDRVKCVVALHMVDYSAYNWVKYYYIPLLFQGLILVIITYLQHTDDEIEVIALIRVADLALRSEVQRRRLFVWKMHCFRKRDQLIDHDDQRLILQVYEHDEWTFILEPLKGTPYEYKSKTNYDFFFRYLQQNFRLDYLTYKSKGVMQYRVGLEAQQNKAK</sequence>
<dbReference type="Proteomes" id="UP000271162">
    <property type="component" value="Unassembled WGS sequence"/>
</dbReference>
<accession>A0A158R1E0</accession>
<keyword evidence="1" id="KW-0472">Membrane</keyword>
<reference evidence="4" key="1">
    <citation type="submission" date="2016-04" db="UniProtKB">
        <authorList>
            <consortium name="WormBaseParasite"/>
        </authorList>
    </citation>
    <scope>IDENTIFICATION</scope>
</reference>
<organism evidence="4">
    <name type="scientific">Nippostrongylus brasiliensis</name>
    <name type="common">Rat hookworm</name>
    <dbReference type="NCBI Taxonomy" id="27835"/>
    <lineage>
        <taxon>Eukaryota</taxon>
        <taxon>Metazoa</taxon>
        <taxon>Ecdysozoa</taxon>
        <taxon>Nematoda</taxon>
        <taxon>Chromadorea</taxon>
        <taxon>Rhabditida</taxon>
        <taxon>Rhabditina</taxon>
        <taxon>Rhabditomorpha</taxon>
        <taxon>Strongyloidea</taxon>
        <taxon>Heligmosomidae</taxon>
        <taxon>Nippostrongylus</taxon>
    </lineage>
</organism>
<dbReference type="GO" id="GO:0016491">
    <property type="term" value="F:oxidoreductase activity"/>
    <property type="evidence" value="ECO:0007669"/>
    <property type="project" value="InterPro"/>
</dbReference>
<reference evidence="2 3" key="2">
    <citation type="submission" date="2018-11" db="EMBL/GenBank/DDBJ databases">
        <authorList>
            <consortium name="Pathogen Informatics"/>
        </authorList>
    </citation>
    <scope>NUCLEOTIDE SEQUENCE [LARGE SCALE GENOMIC DNA]</scope>
</reference>
<feature type="transmembrane region" description="Helical" evidence="1">
    <location>
        <begin position="42"/>
        <end position="60"/>
    </location>
</feature>
<evidence type="ECO:0000256" key="1">
    <source>
        <dbReference type="SAM" id="Phobius"/>
    </source>
</evidence>
<evidence type="ECO:0000313" key="3">
    <source>
        <dbReference type="Proteomes" id="UP000271162"/>
    </source>
</evidence>
<keyword evidence="3" id="KW-1185">Reference proteome</keyword>
<proteinExistence type="predicted"/>
<dbReference type="AlphaFoldDB" id="A0A158R1E0"/>
<feature type="transmembrane region" description="Helical" evidence="1">
    <location>
        <begin position="120"/>
        <end position="138"/>
    </location>
</feature>
<dbReference type="InterPro" id="IPR012171">
    <property type="entry name" value="Fatty_acid_desaturase"/>
</dbReference>
<evidence type="ECO:0000313" key="2">
    <source>
        <dbReference type="EMBL" id="VDL77194.1"/>
    </source>
</evidence>
<dbReference type="STRING" id="27835.A0A158R1E0"/>
<name>A0A158R1E0_NIPBR</name>
<dbReference type="EMBL" id="UYSL01021093">
    <property type="protein sequence ID" value="VDL77194.1"/>
    <property type="molecule type" value="Genomic_DNA"/>
</dbReference>
<evidence type="ECO:0000313" key="4">
    <source>
        <dbReference type="WBParaSite" id="NBR_0001360401-mRNA-1"/>
    </source>
</evidence>
<dbReference type="WBParaSite" id="NBR_0001360401-mRNA-1">
    <property type="protein sequence ID" value="NBR_0001360401-mRNA-1"/>
    <property type="gene ID" value="NBR_0001360401"/>
</dbReference>